<comment type="caution">
    <text evidence="6">The sequence shown here is derived from an EMBL/GenBank/DDBJ whole genome shotgun (WGS) entry which is preliminary data.</text>
</comment>
<reference evidence="6 7" key="1">
    <citation type="submission" date="2020-02" db="EMBL/GenBank/DDBJ databases">
        <title>Shewanella WXL01 sp. nov., a marine bacterium isolated from green algae in Luhuitou Fringing Reef (Northern South China Sea).</title>
        <authorList>
            <person name="Wang X."/>
        </authorList>
    </citation>
    <scope>NUCLEOTIDE SEQUENCE [LARGE SCALE GENOMIC DNA]</scope>
    <source>
        <strain evidence="6 7">MCCC 1A01895</strain>
    </source>
</reference>
<dbReference type="PROSITE" id="PS50011">
    <property type="entry name" value="PROTEIN_KINASE_DOM"/>
    <property type="match status" value="1"/>
</dbReference>
<dbReference type="InterPro" id="IPR000719">
    <property type="entry name" value="Prot_kinase_dom"/>
</dbReference>
<dbReference type="PROSITE" id="PS00108">
    <property type="entry name" value="PROTEIN_KINASE_ST"/>
    <property type="match status" value="1"/>
</dbReference>
<dbReference type="InterPro" id="IPR011009">
    <property type="entry name" value="Kinase-like_dom_sf"/>
</dbReference>
<dbReference type="CDD" id="cd14014">
    <property type="entry name" value="STKc_PknB_like"/>
    <property type="match status" value="1"/>
</dbReference>
<sequence length="509" mass="58007">MNQVAGLFLPKANKQLGDKYYLLECLGDGTHGWVYRAERLADGQTVAIKIPKQNSQPDRILAEGKELIGLDPHPNVIQVFEMGRIASEKHLYVIEMEYFPSETLAQKLENREFHLNRSEKAFPGNEYECVAVNSPKYYFNVFEQVLDAVDYLSDLVPPISHGDIKPHNILIGQNDLVKLTDFGSSALPLEFYVRTRENGGTVLYSAPEFCDCGSRKGTTEELLFGDVYSLGVLLYQLMTGRLPHDTQIEVRSHAPFAKPSEINSGVCPELEAVILKCLNKHPQDRYGSIQALKADFQASKQRQHVFTAPKNTINTTSTTRKDWSSEVTQALEDTDYKAAAKTAQLEYQRSKNNYALFLQCHALYRDERWNDLEQLIEDNHSVFMNSGDSDIESARVIAIKAMLKWRNIDLAKDLIEIARINDADNFDVSLCHASLLGLNARYEEAKTELEKLNKLFPMQKTILTRLLQVCEQLRDYNTSAGYLRALLRLVKSDEKLNQKRQQYERLGVW</sequence>
<evidence type="ECO:0000313" key="6">
    <source>
        <dbReference type="EMBL" id="MBR9728276.1"/>
    </source>
</evidence>
<evidence type="ECO:0000256" key="2">
    <source>
        <dbReference type="ARBA" id="ARBA00022741"/>
    </source>
</evidence>
<keyword evidence="7" id="KW-1185">Reference proteome</keyword>
<evidence type="ECO:0000256" key="1">
    <source>
        <dbReference type="ARBA" id="ARBA00022679"/>
    </source>
</evidence>
<proteinExistence type="predicted"/>
<dbReference type="PANTHER" id="PTHR43289:SF6">
    <property type="entry name" value="SERINE_THREONINE-PROTEIN KINASE NEKL-3"/>
    <property type="match status" value="1"/>
</dbReference>
<evidence type="ECO:0000259" key="5">
    <source>
        <dbReference type="PROSITE" id="PS50011"/>
    </source>
</evidence>
<evidence type="ECO:0000313" key="7">
    <source>
        <dbReference type="Proteomes" id="UP000811844"/>
    </source>
</evidence>
<dbReference type="SMART" id="SM00220">
    <property type="entry name" value="S_TKc"/>
    <property type="match status" value="1"/>
</dbReference>
<dbReference type="EMBL" id="JAAIKR010000008">
    <property type="protein sequence ID" value="MBR9728276.1"/>
    <property type="molecule type" value="Genomic_DNA"/>
</dbReference>
<keyword evidence="3 6" id="KW-0418">Kinase</keyword>
<dbReference type="GO" id="GO:0004674">
    <property type="term" value="F:protein serine/threonine kinase activity"/>
    <property type="evidence" value="ECO:0007669"/>
    <property type="project" value="UniProtKB-KW"/>
</dbReference>
<dbReference type="SUPFAM" id="SSF56112">
    <property type="entry name" value="Protein kinase-like (PK-like)"/>
    <property type="match status" value="1"/>
</dbReference>
<keyword evidence="6" id="KW-0723">Serine/threonine-protein kinase</keyword>
<dbReference type="Gene3D" id="1.10.510.10">
    <property type="entry name" value="Transferase(Phosphotransferase) domain 1"/>
    <property type="match status" value="1"/>
</dbReference>
<dbReference type="SUPFAM" id="SSF48452">
    <property type="entry name" value="TPR-like"/>
    <property type="match status" value="1"/>
</dbReference>
<keyword evidence="2" id="KW-0547">Nucleotide-binding</keyword>
<keyword evidence="4" id="KW-0067">ATP-binding</keyword>
<evidence type="ECO:0000256" key="4">
    <source>
        <dbReference type="ARBA" id="ARBA00022840"/>
    </source>
</evidence>
<evidence type="ECO:0000256" key="3">
    <source>
        <dbReference type="ARBA" id="ARBA00022777"/>
    </source>
</evidence>
<dbReference type="RefSeq" id="WP_153662855.1">
    <property type="nucleotide sequence ID" value="NZ_JAAIKR010000008.1"/>
</dbReference>
<keyword evidence="1" id="KW-0808">Transferase</keyword>
<dbReference type="InterPro" id="IPR008271">
    <property type="entry name" value="Ser/Thr_kinase_AS"/>
</dbReference>
<name>A0ABS5I2M2_9GAMM</name>
<organism evidence="6 7">
    <name type="scientific">Shewanella intestini</name>
    <dbReference type="NCBI Taxonomy" id="2017544"/>
    <lineage>
        <taxon>Bacteria</taxon>
        <taxon>Pseudomonadati</taxon>
        <taxon>Pseudomonadota</taxon>
        <taxon>Gammaproteobacteria</taxon>
        <taxon>Alteromonadales</taxon>
        <taxon>Shewanellaceae</taxon>
        <taxon>Shewanella</taxon>
    </lineage>
</organism>
<dbReference type="Proteomes" id="UP000811844">
    <property type="component" value="Unassembled WGS sequence"/>
</dbReference>
<feature type="domain" description="Protein kinase" evidence="5">
    <location>
        <begin position="20"/>
        <end position="307"/>
    </location>
</feature>
<dbReference type="Pfam" id="PF00069">
    <property type="entry name" value="Pkinase"/>
    <property type="match status" value="1"/>
</dbReference>
<dbReference type="InterPro" id="IPR011990">
    <property type="entry name" value="TPR-like_helical_dom_sf"/>
</dbReference>
<accession>A0ABS5I2M2</accession>
<gene>
    <name evidence="6" type="ORF">G3R48_09855</name>
</gene>
<protein>
    <submittedName>
        <fullName evidence="6">Serine/threonine protein kinase</fullName>
    </submittedName>
</protein>
<dbReference type="PANTHER" id="PTHR43289">
    <property type="entry name" value="MITOGEN-ACTIVATED PROTEIN KINASE KINASE KINASE 20-RELATED"/>
    <property type="match status" value="1"/>
</dbReference>